<reference evidence="4 5" key="1">
    <citation type="submission" date="2011-02" db="EMBL/GenBank/DDBJ databases">
        <authorList>
            <person name="Muzny D."/>
            <person name="Qin X."/>
            <person name="Deng J."/>
            <person name="Jiang H."/>
            <person name="Liu Y."/>
            <person name="Qu J."/>
            <person name="Song X.-Z."/>
            <person name="Zhang L."/>
            <person name="Thornton R."/>
            <person name="Coyle M."/>
            <person name="Francisco L."/>
            <person name="Jackson L."/>
            <person name="Javaid M."/>
            <person name="Korchina V."/>
            <person name="Kovar C."/>
            <person name="Mata R."/>
            <person name="Mathew T."/>
            <person name="Ngo R."/>
            <person name="Nguyen L."/>
            <person name="Nguyen N."/>
            <person name="Okwuonu G."/>
            <person name="Ongeri F."/>
            <person name="Pham C."/>
            <person name="Simmons D."/>
            <person name="Wilczek-Boney K."/>
            <person name="Hale W."/>
            <person name="Jakkamsetti A."/>
            <person name="Pham P."/>
            <person name="Ruth R."/>
            <person name="San Lucas F."/>
            <person name="Warren J."/>
            <person name="Zhang J."/>
            <person name="Zhao Z."/>
            <person name="Zhou C."/>
            <person name="Zhu D."/>
            <person name="Lee S."/>
            <person name="Bess C."/>
            <person name="Blankenburg K."/>
            <person name="Forbes L."/>
            <person name="Fu Q."/>
            <person name="Gubbala S."/>
            <person name="Hirani K."/>
            <person name="Jayaseelan J.C."/>
            <person name="Lara F."/>
            <person name="Munidasa M."/>
            <person name="Palculict T."/>
            <person name="Patil S."/>
            <person name="Pu L.-L."/>
            <person name="Saada N."/>
            <person name="Tang L."/>
            <person name="Weissenberger G."/>
            <person name="Zhu Y."/>
            <person name="Hemphill L."/>
            <person name="Shang Y."/>
            <person name="Youmans B."/>
            <person name="Ayvaz T."/>
            <person name="Ross M."/>
            <person name="Santibanez J."/>
            <person name="Aqrawi P."/>
            <person name="Gross S."/>
            <person name="Joshi V."/>
            <person name="Fowler G."/>
            <person name="Nazareth L."/>
            <person name="Reid J."/>
            <person name="Worley K."/>
            <person name="Petrosino J."/>
            <person name="Highlander S."/>
            <person name="Gibbs R."/>
        </authorList>
    </citation>
    <scope>NUCLEOTIDE SEQUENCE [LARGE SCALE GENOMIC DNA]</scope>
    <source>
        <strain evidence="4 5">SK72</strain>
    </source>
</reference>
<gene>
    <name evidence="4" type="ORF">HMPREF9381_0754</name>
</gene>
<evidence type="ECO:0000256" key="1">
    <source>
        <dbReference type="ARBA" id="ARBA00022630"/>
    </source>
</evidence>
<accession>F0I0R4</accession>
<proteinExistence type="predicted"/>
<organism evidence="4 5">
    <name type="scientific">Streptococcus sanguinis SK72</name>
    <dbReference type="NCBI Taxonomy" id="888809"/>
    <lineage>
        <taxon>Bacteria</taxon>
        <taxon>Bacillati</taxon>
        <taxon>Bacillota</taxon>
        <taxon>Bacilli</taxon>
        <taxon>Lactobacillales</taxon>
        <taxon>Streptococcaceae</taxon>
        <taxon>Streptococcus</taxon>
    </lineage>
</organism>
<dbReference type="HOGENOM" id="CLU_050993_7_0_9"/>
<dbReference type="InterPro" id="IPR029039">
    <property type="entry name" value="Flavoprotein-like_sf"/>
</dbReference>
<dbReference type="Proteomes" id="UP000003332">
    <property type="component" value="Unassembled WGS sequence"/>
</dbReference>
<dbReference type="PANTHER" id="PTHR43278:SF4">
    <property type="entry name" value="NAD(P)H-DEPENDENT FMN-CONTAINING OXIDOREDUCTASE YWQN-RELATED"/>
    <property type="match status" value="1"/>
</dbReference>
<keyword evidence="4" id="KW-0560">Oxidoreductase</keyword>
<evidence type="ECO:0000259" key="3">
    <source>
        <dbReference type="Pfam" id="PF03358"/>
    </source>
</evidence>
<dbReference type="InterPro" id="IPR005025">
    <property type="entry name" value="FMN_Rdtase-like_dom"/>
</dbReference>
<dbReference type="EMBL" id="AEXV01000006">
    <property type="protein sequence ID" value="EGD29875.1"/>
    <property type="molecule type" value="Genomic_DNA"/>
</dbReference>
<dbReference type="PATRIC" id="fig|888809.3.peg.738"/>
<name>F0I0R4_STRSA</name>
<protein>
    <submittedName>
        <fullName evidence="4">NAD(P)H dehydrogenase (Quinone)</fullName>
        <ecNumber evidence="4">1.6.5.2</ecNumber>
    </submittedName>
</protein>
<dbReference type="EC" id="1.6.5.2" evidence="4"/>
<comment type="caution">
    <text evidence="4">The sequence shown here is derived from an EMBL/GenBank/DDBJ whole genome shotgun (WGS) entry which is preliminary data.</text>
</comment>
<dbReference type="PANTHER" id="PTHR43278">
    <property type="entry name" value="NAD(P)H-DEPENDENT FMN-CONTAINING OXIDOREDUCTASE YWQN-RELATED"/>
    <property type="match status" value="1"/>
</dbReference>
<keyword evidence="2" id="KW-0288">FMN</keyword>
<sequence>MEKEQRRREAMIYLVNASPNRNGNSFKLGHFFLRDRDYEALQLVDYHIEQYGQSAENDQFFQVYEQLSQADVLVFTSPIYWWSFSGLLKTLLDRVADVHEPQEALKGKKVFLLLQGSQPSKEIEMLDYVMSRFCQNYGLKYEGLAVTTHELKEINGWELTSLKEKLDKVLSLEG</sequence>
<dbReference type="GO" id="GO:0003955">
    <property type="term" value="F:NAD(P)H dehydrogenase (quinone) activity"/>
    <property type="evidence" value="ECO:0007669"/>
    <property type="project" value="UniProtKB-EC"/>
</dbReference>
<feature type="domain" description="NADPH-dependent FMN reductase-like" evidence="3">
    <location>
        <begin position="12"/>
        <end position="118"/>
    </location>
</feature>
<keyword evidence="1" id="KW-0285">Flavoprotein</keyword>
<dbReference type="InterPro" id="IPR051796">
    <property type="entry name" value="ISF_SsuE-like"/>
</dbReference>
<dbReference type="SUPFAM" id="SSF52218">
    <property type="entry name" value="Flavoproteins"/>
    <property type="match status" value="1"/>
</dbReference>
<dbReference type="AlphaFoldDB" id="F0I0R4"/>
<dbReference type="Pfam" id="PF03358">
    <property type="entry name" value="FMN_red"/>
    <property type="match status" value="1"/>
</dbReference>
<dbReference type="Gene3D" id="3.40.50.360">
    <property type="match status" value="1"/>
</dbReference>
<evidence type="ECO:0000313" key="5">
    <source>
        <dbReference type="Proteomes" id="UP000003332"/>
    </source>
</evidence>
<evidence type="ECO:0000256" key="2">
    <source>
        <dbReference type="ARBA" id="ARBA00022643"/>
    </source>
</evidence>
<evidence type="ECO:0000313" key="4">
    <source>
        <dbReference type="EMBL" id="EGD29875.1"/>
    </source>
</evidence>